<name>A0A0K1P8I5_9BACT</name>
<reference evidence="3 4" key="1">
    <citation type="submission" date="2015-08" db="EMBL/GenBank/DDBJ databases">
        <authorList>
            <person name="Babu N.S."/>
            <person name="Beckwith C.J."/>
            <person name="Beseler K.G."/>
            <person name="Brison A."/>
            <person name="Carone J.V."/>
            <person name="Caskin T.P."/>
            <person name="Diamond M."/>
            <person name="Durham M.E."/>
            <person name="Foxe J.M."/>
            <person name="Go M."/>
            <person name="Henderson B.A."/>
            <person name="Jones I.B."/>
            <person name="McGettigan J.A."/>
            <person name="Micheletti S.J."/>
            <person name="Nasrallah M.E."/>
            <person name="Ortiz D."/>
            <person name="Piller C.R."/>
            <person name="Privatt S.R."/>
            <person name="Schneider S.L."/>
            <person name="Sharp S."/>
            <person name="Smith T.C."/>
            <person name="Stanton J.D."/>
            <person name="Ullery H.E."/>
            <person name="Wilson R.J."/>
            <person name="Serrano M.G."/>
            <person name="Buck G."/>
            <person name="Lee V."/>
            <person name="Wang Y."/>
            <person name="Carvalho R."/>
            <person name="Voegtly L."/>
            <person name="Shi R."/>
            <person name="Duckworth R."/>
            <person name="Johnson A."/>
            <person name="Loviza R."/>
            <person name="Walstead R."/>
            <person name="Shah Z."/>
            <person name="Kiflezghi M."/>
            <person name="Wade K."/>
            <person name="Ball S.L."/>
            <person name="Bradley K.W."/>
            <person name="Asai D.J."/>
            <person name="Bowman C.A."/>
            <person name="Russell D.A."/>
            <person name="Pope W.H."/>
            <person name="Jacobs-Sera D."/>
            <person name="Hendrix R.W."/>
            <person name="Hatfull G.F."/>
        </authorList>
    </citation>
    <scope>NUCLEOTIDE SEQUENCE [LARGE SCALE GENOMIC DNA]</scope>
    <source>
        <strain evidence="3 4">DSM 27710</strain>
    </source>
</reference>
<feature type="transmembrane region" description="Helical" evidence="1">
    <location>
        <begin position="171"/>
        <end position="191"/>
    </location>
</feature>
<dbReference type="GO" id="GO:0016020">
    <property type="term" value="C:membrane"/>
    <property type="evidence" value="ECO:0007669"/>
    <property type="project" value="TreeGrafter"/>
</dbReference>
<feature type="domain" description="Acyltransferase 3" evidence="2">
    <location>
        <begin position="35"/>
        <end position="382"/>
    </location>
</feature>
<feature type="transmembrane region" description="Helical" evidence="1">
    <location>
        <begin position="329"/>
        <end position="346"/>
    </location>
</feature>
<gene>
    <name evidence="3" type="ORF">AKJ08_0230</name>
</gene>
<dbReference type="STRING" id="1391653.AKJ08_0230"/>
<protein>
    <submittedName>
        <fullName evidence="3">Acyltransferase 3</fullName>
    </submittedName>
</protein>
<keyword evidence="3" id="KW-0012">Acyltransferase</keyword>
<keyword evidence="1" id="KW-0472">Membrane</keyword>
<feature type="transmembrane region" description="Helical" evidence="1">
    <location>
        <begin position="258"/>
        <end position="278"/>
    </location>
</feature>
<dbReference type="KEGG" id="vin:AKJ08_0230"/>
<dbReference type="InterPro" id="IPR050879">
    <property type="entry name" value="Acyltransferase_3"/>
</dbReference>
<evidence type="ECO:0000259" key="2">
    <source>
        <dbReference type="Pfam" id="PF01757"/>
    </source>
</evidence>
<keyword evidence="3" id="KW-0808">Transferase</keyword>
<dbReference type="AlphaFoldDB" id="A0A0K1P8I5"/>
<dbReference type="GO" id="GO:0016747">
    <property type="term" value="F:acyltransferase activity, transferring groups other than amino-acyl groups"/>
    <property type="evidence" value="ECO:0007669"/>
    <property type="project" value="InterPro"/>
</dbReference>
<dbReference type="EMBL" id="CP012332">
    <property type="protein sequence ID" value="AKU89843.1"/>
    <property type="molecule type" value="Genomic_DNA"/>
</dbReference>
<feature type="transmembrane region" description="Helical" evidence="1">
    <location>
        <begin position="366"/>
        <end position="387"/>
    </location>
</feature>
<dbReference type="OrthoDB" id="5501619at2"/>
<dbReference type="RefSeq" id="WP_050724375.1">
    <property type="nucleotide sequence ID" value="NZ_CP012332.1"/>
</dbReference>
<dbReference type="Pfam" id="PF01757">
    <property type="entry name" value="Acyl_transf_3"/>
    <property type="match status" value="1"/>
</dbReference>
<feature type="transmembrane region" description="Helical" evidence="1">
    <location>
        <begin position="114"/>
        <end position="137"/>
    </location>
</feature>
<dbReference type="GO" id="GO:0000271">
    <property type="term" value="P:polysaccharide biosynthetic process"/>
    <property type="evidence" value="ECO:0007669"/>
    <property type="project" value="TreeGrafter"/>
</dbReference>
<proteinExistence type="predicted"/>
<keyword evidence="1" id="KW-1133">Transmembrane helix</keyword>
<evidence type="ECO:0000256" key="1">
    <source>
        <dbReference type="SAM" id="Phobius"/>
    </source>
</evidence>
<accession>A0A0K1P8I5</accession>
<evidence type="ECO:0000313" key="4">
    <source>
        <dbReference type="Proteomes" id="UP000055590"/>
    </source>
</evidence>
<dbReference type="PATRIC" id="fig|1391653.3.peg.244"/>
<dbReference type="PANTHER" id="PTHR23028:SF53">
    <property type="entry name" value="ACYL_TRANSF_3 DOMAIN-CONTAINING PROTEIN"/>
    <property type="match status" value="1"/>
</dbReference>
<keyword evidence="4" id="KW-1185">Reference proteome</keyword>
<feature type="transmembrane region" description="Helical" evidence="1">
    <location>
        <begin position="35"/>
        <end position="53"/>
    </location>
</feature>
<organism evidence="3 4">
    <name type="scientific">Vulgatibacter incomptus</name>
    <dbReference type="NCBI Taxonomy" id="1391653"/>
    <lineage>
        <taxon>Bacteria</taxon>
        <taxon>Pseudomonadati</taxon>
        <taxon>Myxococcota</taxon>
        <taxon>Myxococcia</taxon>
        <taxon>Myxococcales</taxon>
        <taxon>Cystobacterineae</taxon>
        <taxon>Vulgatibacteraceae</taxon>
        <taxon>Vulgatibacter</taxon>
    </lineage>
</organism>
<feature type="transmembrane region" description="Helical" evidence="1">
    <location>
        <begin position="65"/>
        <end position="93"/>
    </location>
</feature>
<dbReference type="PANTHER" id="PTHR23028">
    <property type="entry name" value="ACETYLTRANSFERASE"/>
    <property type="match status" value="1"/>
</dbReference>
<feature type="transmembrane region" description="Helical" evidence="1">
    <location>
        <begin position="290"/>
        <end position="308"/>
    </location>
</feature>
<keyword evidence="1" id="KW-0812">Transmembrane</keyword>
<sequence>MRAPPSLDEALPTSPLGAAAEAAAPELAIRGHMPALDGVRGLAVLLVLLLHFVGNTTATNRFESALLFVSGYGMLGVDLFFVLSGFLITGILYDSRGAPGYFRNFYMRRVLRIFPLYYGTLIAFFLVAPFVGLHGAALDELRGNQSWLWLYGANVFHAIQGKWALSYLNHFWSLAVEEHFYFVWPLLVWWLGSRPRALLWTSLGLVIASPVASAAATLLTGNPTIKMITPFQLQGLALGGFLAVLARQPGGTARIRRWVPRIALGVGGALAASFFWHRLSEVGQSVMGPIRPPLFVVLLGCLLIQALASPRGTWTSRFFTGRTMTFLGTYSYGLYVFHHFISYAVMTHGTEQVLAGWIGNHTLAIFVQASLGISLSIAVAYASYHLFERRFLVLKRYFSHQR</sequence>
<evidence type="ECO:0000313" key="3">
    <source>
        <dbReference type="EMBL" id="AKU89843.1"/>
    </source>
</evidence>
<dbReference type="Proteomes" id="UP000055590">
    <property type="component" value="Chromosome"/>
</dbReference>
<feature type="transmembrane region" description="Helical" evidence="1">
    <location>
        <begin position="227"/>
        <end position="246"/>
    </location>
</feature>
<feature type="transmembrane region" description="Helical" evidence="1">
    <location>
        <begin position="198"/>
        <end position="221"/>
    </location>
</feature>
<dbReference type="InterPro" id="IPR002656">
    <property type="entry name" value="Acyl_transf_3_dom"/>
</dbReference>